<evidence type="ECO:0000256" key="2">
    <source>
        <dbReference type="ARBA" id="ARBA00023002"/>
    </source>
</evidence>
<keyword evidence="2" id="KW-0560">Oxidoreductase</keyword>
<dbReference type="Proteomes" id="UP001174694">
    <property type="component" value="Unassembled WGS sequence"/>
</dbReference>
<dbReference type="InterPro" id="IPR008030">
    <property type="entry name" value="NmrA-like"/>
</dbReference>
<dbReference type="CDD" id="cd05259">
    <property type="entry name" value="PCBER_SDR_a"/>
    <property type="match status" value="1"/>
</dbReference>
<dbReference type="AlphaFoldDB" id="A0AA38RFC1"/>
<name>A0AA38RFC1_9PEZI</name>
<protein>
    <submittedName>
        <fullName evidence="4">NAD(P)-binding protein</fullName>
    </submittedName>
</protein>
<dbReference type="PANTHER" id="PTHR47706:SF6">
    <property type="entry name" value="NMRA-LIKE FAMILY PROTEIN (AFU_ORTHOLOGUE AFUA_6G00280)"/>
    <property type="match status" value="1"/>
</dbReference>
<organism evidence="4 5">
    <name type="scientific">Pleurostoma richardsiae</name>
    <dbReference type="NCBI Taxonomy" id="41990"/>
    <lineage>
        <taxon>Eukaryota</taxon>
        <taxon>Fungi</taxon>
        <taxon>Dikarya</taxon>
        <taxon>Ascomycota</taxon>
        <taxon>Pezizomycotina</taxon>
        <taxon>Sordariomycetes</taxon>
        <taxon>Sordariomycetidae</taxon>
        <taxon>Calosphaeriales</taxon>
        <taxon>Pleurostomataceae</taxon>
        <taxon>Pleurostoma</taxon>
    </lineage>
</organism>
<dbReference type="Pfam" id="PF05368">
    <property type="entry name" value="NmrA"/>
    <property type="match status" value="1"/>
</dbReference>
<dbReference type="Gene3D" id="3.40.50.720">
    <property type="entry name" value="NAD(P)-binding Rossmann-like Domain"/>
    <property type="match status" value="1"/>
</dbReference>
<dbReference type="SUPFAM" id="SSF51735">
    <property type="entry name" value="NAD(P)-binding Rossmann-fold domains"/>
    <property type="match status" value="1"/>
</dbReference>
<evidence type="ECO:0000313" key="4">
    <source>
        <dbReference type="EMBL" id="KAJ9134416.1"/>
    </source>
</evidence>
<evidence type="ECO:0000256" key="1">
    <source>
        <dbReference type="ARBA" id="ARBA00022857"/>
    </source>
</evidence>
<dbReference type="InterPro" id="IPR045312">
    <property type="entry name" value="PCBER-like"/>
</dbReference>
<reference evidence="4" key="1">
    <citation type="submission" date="2022-07" db="EMBL/GenBank/DDBJ databases">
        <title>Fungi with potential for degradation of polypropylene.</title>
        <authorList>
            <person name="Gostincar C."/>
        </authorList>
    </citation>
    <scope>NUCLEOTIDE SEQUENCE</scope>
    <source>
        <strain evidence="4">EXF-13308</strain>
    </source>
</reference>
<proteinExistence type="predicted"/>
<dbReference type="InterPro" id="IPR051609">
    <property type="entry name" value="NmrA/Isoflavone_reductase-like"/>
</dbReference>
<accession>A0AA38RFC1</accession>
<dbReference type="EMBL" id="JANBVO010000043">
    <property type="protein sequence ID" value="KAJ9134416.1"/>
    <property type="molecule type" value="Genomic_DNA"/>
</dbReference>
<feature type="domain" description="NmrA-like" evidence="3">
    <location>
        <begin position="5"/>
        <end position="254"/>
    </location>
</feature>
<dbReference type="Gene3D" id="3.90.25.10">
    <property type="entry name" value="UDP-galactose 4-epimerase, domain 1"/>
    <property type="match status" value="1"/>
</dbReference>
<gene>
    <name evidence="4" type="ORF">NKR23_g10113</name>
</gene>
<sequence>MAPSVLVVGAGELGTAVLEALSRHSKREGGKIAVLLRSSSIASQDSAKQASNAHIRSLGVDFEAGNFVSDPVSALAATFKKYDVVVQCGGYGMPPGIQVRVTQAALEAGVPRYFPWQFGVDYDAIGKGSSQELFDEMLEVRRMLRAQSGTHWTIVSTGLFMSYLFLPDFGVDLKRRTVRALGGWENRVTVTIPKDIGVMVAEMVYVPGENTLDRVVLIGGDTITYGQLADALDAAYGTKFERELLDVPTLRKKLAEDPGNIWLKYRNVFADGVGVAWDKEKMLNYQRNIPLTGLEKYIEENKEHLA</sequence>
<dbReference type="GO" id="GO:0016491">
    <property type="term" value="F:oxidoreductase activity"/>
    <property type="evidence" value="ECO:0007669"/>
    <property type="project" value="UniProtKB-KW"/>
</dbReference>
<evidence type="ECO:0000313" key="5">
    <source>
        <dbReference type="Proteomes" id="UP001174694"/>
    </source>
</evidence>
<keyword evidence="5" id="KW-1185">Reference proteome</keyword>
<comment type="caution">
    <text evidence="4">The sequence shown here is derived from an EMBL/GenBank/DDBJ whole genome shotgun (WGS) entry which is preliminary data.</text>
</comment>
<dbReference type="PANTHER" id="PTHR47706">
    <property type="entry name" value="NMRA-LIKE FAMILY PROTEIN"/>
    <property type="match status" value="1"/>
</dbReference>
<evidence type="ECO:0000259" key="3">
    <source>
        <dbReference type="Pfam" id="PF05368"/>
    </source>
</evidence>
<keyword evidence="1" id="KW-0521">NADP</keyword>
<dbReference type="InterPro" id="IPR036291">
    <property type="entry name" value="NAD(P)-bd_dom_sf"/>
</dbReference>